<dbReference type="AlphaFoldDB" id="A0A9N9DJI8"/>
<dbReference type="Proteomes" id="UP000789342">
    <property type="component" value="Unassembled WGS sequence"/>
</dbReference>
<proteinExistence type="predicted"/>
<accession>A0A9N9DJI8</accession>
<keyword evidence="2" id="KW-1185">Reference proteome</keyword>
<gene>
    <name evidence="1" type="ORF">AMORRO_LOCUS9602</name>
</gene>
<name>A0A9N9DJI8_9GLOM</name>
<comment type="caution">
    <text evidence="1">The sequence shown here is derived from an EMBL/GenBank/DDBJ whole genome shotgun (WGS) entry which is preliminary data.</text>
</comment>
<evidence type="ECO:0000313" key="2">
    <source>
        <dbReference type="Proteomes" id="UP000789342"/>
    </source>
</evidence>
<feature type="non-terminal residue" evidence="1">
    <location>
        <position position="139"/>
    </location>
</feature>
<protein>
    <submittedName>
        <fullName evidence="1">10487_t:CDS:1</fullName>
    </submittedName>
</protein>
<sequence>MEGSRSFKKEHDKCSGCENFDRCTDCYSEKFLPVNSGNLDIDNLIKATHRNNIRYRLEWIPFEDFTDVQEVTEGGFSTIFTAIWIKGRVTSYFGEKLNRKGHMEIILKVLKDSQNINSAFIKELHNIAKTQPNSSKRNV</sequence>
<organism evidence="1 2">
    <name type="scientific">Acaulospora morrowiae</name>
    <dbReference type="NCBI Taxonomy" id="94023"/>
    <lineage>
        <taxon>Eukaryota</taxon>
        <taxon>Fungi</taxon>
        <taxon>Fungi incertae sedis</taxon>
        <taxon>Mucoromycota</taxon>
        <taxon>Glomeromycotina</taxon>
        <taxon>Glomeromycetes</taxon>
        <taxon>Diversisporales</taxon>
        <taxon>Acaulosporaceae</taxon>
        <taxon>Acaulospora</taxon>
    </lineage>
</organism>
<reference evidence="1" key="1">
    <citation type="submission" date="2021-06" db="EMBL/GenBank/DDBJ databases">
        <authorList>
            <person name="Kallberg Y."/>
            <person name="Tangrot J."/>
            <person name="Rosling A."/>
        </authorList>
    </citation>
    <scope>NUCLEOTIDE SEQUENCE</scope>
    <source>
        <strain evidence="1">CL551</strain>
    </source>
</reference>
<dbReference type="EMBL" id="CAJVPV010009575">
    <property type="protein sequence ID" value="CAG8642935.1"/>
    <property type="molecule type" value="Genomic_DNA"/>
</dbReference>
<evidence type="ECO:0000313" key="1">
    <source>
        <dbReference type="EMBL" id="CAG8642935.1"/>
    </source>
</evidence>